<organism evidence="2 3">
    <name type="scientific">Flavobacterium cerinum</name>
    <dbReference type="NCBI Taxonomy" id="2502784"/>
    <lineage>
        <taxon>Bacteria</taxon>
        <taxon>Pseudomonadati</taxon>
        <taxon>Bacteroidota</taxon>
        <taxon>Flavobacteriia</taxon>
        <taxon>Flavobacteriales</taxon>
        <taxon>Flavobacteriaceae</taxon>
        <taxon>Flavobacterium</taxon>
    </lineage>
</organism>
<evidence type="ECO:0000313" key="3">
    <source>
        <dbReference type="Proteomes" id="UP001059844"/>
    </source>
</evidence>
<gene>
    <name evidence="2" type="ORF">NOX80_14415</name>
</gene>
<dbReference type="Proteomes" id="UP001059844">
    <property type="component" value="Chromosome"/>
</dbReference>
<protein>
    <recommendedName>
        <fullName evidence="1">Phytochrome chromophore attachment site domain-containing protein</fullName>
    </recommendedName>
</protein>
<accession>A0ABY5IRB0</accession>
<name>A0ABY5IRB0_9FLAO</name>
<feature type="domain" description="Phytochrome chromophore attachment site" evidence="1">
    <location>
        <begin position="71"/>
        <end position="134"/>
    </location>
</feature>
<dbReference type="InterPro" id="IPR016132">
    <property type="entry name" value="Phyto_chromo_attachment"/>
</dbReference>
<proteinExistence type="predicted"/>
<keyword evidence="3" id="KW-1185">Reference proteome</keyword>
<dbReference type="PROSITE" id="PS50046">
    <property type="entry name" value="PHYTOCHROME_2"/>
    <property type="match status" value="1"/>
</dbReference>
<dbReference type="RefSeq" id="WP_256550501.1">
    <property type="nucleotide sequence ID" value="NZ_CP101751.1"/>
</dbReference>
<dbReference type="EMBL" id="CP101751">
    <property type="protein sequence ID" value="UUC44816.1"/>
    <property type="molecule type" value="Genomic_DNA"/>
</dbReference>
<reference evidence="2" key="1">
    <citation type="submission" date="2022-07" db="EMBL/GenBank/DDBJ databases">
        <title>Isolation, identification, and degradation of a PFOSA degrading strain from sewage treatment plant.</title>
        <authorList>
            <person name="Zhang L."/>
            <person name="Huo Y."/>
        </authorList>
    </citation>
    <scope>NUCLEOTIDE SEQUENCE</scope>
    <source>
        <strain evidence="2">C1</strain>
    </source>
</reference>
<sequence>MNESDNSRINTILNFENTILESIEWNDLKEVQFAMWLPTEEDSIFEASPIMNRWNTAYSITQHYWSYITADLLRILKLVSEETRRLGLPDDFQVFPFLTTDNEQVILSLSKEKGIRFHFARTTPLAYRLQFMDNFIMYCNSWKELVDTHTGNQDDDLEFSNWWNFTVETSISVEKKEPLTGVGVIAR</sequence>
<evidence type="ECO:0000259" key="1">
    <source>
        <dbReference type="PROSITE" id="PS50046"/>
    </source>
</evidence>
<evidence type="ECO:0000313" key="2">
    <source>
        <dbReference type="EMBL" id="UUC44816.1"/>
    </source>
</evidence>